<dbReference type="InterPro" id="IPR013328">
    <property type="entry name" value="6PGD_dom2"/>
</dbReference>
<proteinExistence type="inferred from homology"/>
<sequence length="345" mass="37953">MASKFKRALTASGDNAIHILGIGNLGKYVAHTLMKQNPRSLAPITLLFHRKRLLADWNNGGRVIQCITHGKVDRRGGFKIEVLPNSDMDGSLDEGVTTPIKNLIVATKSYATTSALNLIKHRLNEESNVLFLQNGMGIMEEVSEHIFPDPRTRPRYWAGVYSTGSIHSTAPFHVVHAGRGSLLVGLVGDSNGPSHPDAVPSNHMLQQLLDDDILGTELVSPEKIKRAQLRKLVVSSIIDPLTVLFNCTNGEVFNSKPRMALLRLLVRETGRIVRGLLGDLSDEDWQVFSGNPLRELVVSVSAKTSQSTSSMLQDARAGRRTEIDYINGYLTTQADRLRLKGQGYS</sequence>
<dbReference type="InterPro" id="IPR008927">
    <property type="entry name" value="6-PGluconate_DH-like_C_sf"/>
</dbReference>
<evidence type="ECO:0000256" key="4">
    <source>
        <dbReference type="ARBA" id="ARBA00023002"/>
    </source>
</evidence>
<name>A0ABQ0GG85_9PEZI</name>
<dbReference type="Gene3D" id="3.40.50.720">
    <property type="entry name" value="NAD(P)-binding Rossmann-like Domain"/>
    <property type="match status" value="1"/>
</dbReference>
<organism evidence="9 10">
    <name type="scientific">Madurella fahalii</name>
    <dbReference type="NCBI Taxonomy" id="1157608"/>
    <lineage>
        <taxon>Eukaryota</taxon>
        <taxon>Fungi</taxon>
        <taxon>Dikarya</taxon>
        <taxon>Ascomycota</taxon>
        <taxon>Pezizomycotina</taxon>
        <taxon>Sordariomycetes</taxon>
        <taxon>Sordariomycetidae</taxon>
        <taxon>Sordariales</taxon>
        <taxon>Sordariales incertae sedis</taxon>
        <taxon>Madurella</taxon>
    </lineage>
</organism>
<reference evidence="9 10" key="1">
    <citation type="submission" date="2024-09" db="EMBL/GenBank/DDBJ databases">
        <title>Itraconazole resistance in Madurella fahalii resulting from another homologue of gene encoding cytochrome P450 14-alpha sterol demethylase (CYP51).</title>
        <authorList>
            <person name="Yoshioka I."/>
            <person name="Fahal A.H."/>
            <person name="Kaneko S."/>
            <person name="Yaguchi T."/>
        </authorList>
    </citation>
    <scope>NUCLEOTIDE SEQUENCE [LARGE SCALE GENOMIC DNA]</scope>
    <source>
        <strain evidence="9 10">IFM 68171</strain>
    </source>
</reference>
<dbReference type="InterPro" id="IPR036291">
    <property type="entry name" value="NAD(P)-bd_dom_sf"/>
</dbReference>
<comment type="catalytic activity">
    <reaction evidence="6">
        <text>(R)-pantoate + NADP(+) = 2-dehydropantoate + NADPH + H(+)</text>
        <dbReference type="Rhea" id="RHEA:16233"/>
        <dbReference type="ChEBI" id="CHEBI:11561"/>
        <dbReference type="ChEBI" id="CHEBI:15378"/>
        <dbReference type="ChEBI" id="CHEBI:15980"/>
        <dbReference type="ChEBI" id="CHEBI:57783"/>
        <dbReference type="ChEBI" id="CHEBI:58349"/>
        <dbReference type="EC" id="1.1.1.169"/>
    </reaction>
</comment>
<comment type="similarity">
    <text evidence="1 6">Belongs to the ketopantoate reductase family.</text>
</comment>
<evidence type="ECO:0000313" key="9">
    <source>
        <dbReference type="EMBL" id="GAB1316766.1"/>
    </source>
</evidence>
<dbReference type="Pfam" id="PF02558">
    <property type="entry name" value="ApbA"/>
    <property type="match status" value="1"/>
</dbReference>
<comment type="caution">
    <text evidence="9">The sequence shown here is derived from an EMBL/GenBank/DDBJ whole genome shotgun (WGS) entry which is preliminary data.</text>
</comment>
<dbReference type="Proteomes" id="UP001628179">
    <property type="component" value="Unassembled WGS sequence"/>
</dbReference>
<feature type="domain" description="Ketopantoate reductase C-terminal" evidence="8">
    <location>
        <begin position="224"/>
        <end position="338"/>
    </location>
</feature>
<dbReference type="NCBIfam" id="TIGR00745">
    <property type="entry name" value="apbA_panE"/>
    <property type="match status" value="1"/>
</dbReference>
<comment type="function">
    <text evidence="6">Catalyzes the NADPH-dependent reduction of ketopantoate into pantoic acid.</text>
</comment>
<dbReference type="EC" id="1.1.1.169" evidence="2 6"/>
<dbReference type="InterPro" id="IPR013332">
    <property type="entry name" value="KPR_N"/>
</dbReference>
<dbReference type="PANTHER" id="PTHR43765:SF2">
    <property type="entry name" value="2-DEHYDROPANTOATE 2-REDUCTASE"/>
    <property type="match status" value="1"/>
</dbReference>
<dbReference type="PANTHER" id="PTHR43765">
    <property type="entry name" value="2-DEHYDROPANTOATE 2-REDUCTASE-RELATED"/>
    <property type="match status" value="1"/>
</dbReference>
<accession>A0ABQ0GG85</accession>
<protein>
    <recommendedName>
        <fullName evidence="2 6">2-dehydropantoate 2-reductase</fullName>
        <ecNumber evidence="2 6">1.1.1.169</ecNumber>
    </recommendedName>
    <alternativeName>
        <fullName evidence="5 6">Ketopantoate reductase</fullName>
    </alternativeName>
</protein>
<keyword evidence="10" id="KW-1185">Reference proteome</keyword>
<dbReference type="SUPFAM" id="SSF48179">
    <property type="entry name" value="6-phosphogluconate dehydrogenase C-terminal domain-like"/>
    <property type="match status" value="1"/>
</dbReference>
<evidence type="ECO:0000256" key="1">
    <source>
        <dbReference type="ARBA" id="ARBA00007870"/>
    </source>
</evidence>
<evidence type="ECO:0000313" key="10">
    <source>
        <dbReference type="Proteomes" id="UP001628179"/>
    </source>
</evidence>
<keyword evidence="4 6" id="KW-0560">Oxidoreductase</keyword>
<dbReference type="RefSeq" id="XP_070918497.1">
    <property type="nucleotide sequence ID" value="XM_071062396.1"/>
</dbReference>
<evidence type="ECO:0000256" key="6">
    <source>
        <dbReference type="RuleBase" id="RU362068"/>
    </source>
</evidence>
<dbReference type="Pfam" id="PF08546">
    <property type="entry name" value="ApbA_C"/>
    <property type="match status" value="1"/>
</dbReference>
<feature type="domain" description="Ketopantoate reductase N-terminal" evidence="7">
    <location>
        <begin position="17"/>
        <end position="186"/>
    </location>
</feature>
<dbReference type="GeneID" id="98177719"/>
<evidence type="ECO:0000259" key="7">
    <source>
        <dbReference type="Pfam" id="PF02558"/>
    </source>
</evidence>
<keyword evidence="3 6" id="KW-0521">NADP</keyword>
<dbReference type="SUPFAM" id="SSF51735">
    <property type="entry name" value="NAD(P)-binding Rossmann-fold domains"/>
    <property type="match status" value="1"/>
</dbReference>
<dbReference type="InterPro" id="IPR013752">
    <property type="entry name" value="KPA_reductase"/>
</dbReference>
<evidence type="ECO:0000256" key="2">
    <source>
        <dbReference type="ARBA" id="ARBA00013014"/>
    </source>
</evidence>
<gene>
    <name evidence="9" type="primary">PAN5_2</name>
    <name evidence="9" type="ORF">MFIFM68171_06976</name>
</gene>
<dbReference type="Gene3D" id="1.10.1040.10">
    <property type="entry name" value="N-(1-d-carboxylethyl)-l-norvaline Dehydrogenase, domain 2"/>
    <property type="match status" value="1"/>
</dbReference>
<dbReference type="EMBL" id="BAAFSV010000003">
    <property type="protein sequence ID" value="GAB1316766.1"/>
    <property type="molecule type" value="Genomic_DNA"/>
</dbReference>
<dbReference type="InterPro" id="IPR003710">
    <property type="entry name" value="ApbA"/>
</dbReference>
<evidence type="ECO:0000259" key="8">
    <source>
        <dbReference type="Pfam" id="PF08546"/>
    </source>
</evidence>
<dbReference type="InterPro" id="IPR050838">
    <property type="entry name" value="Ketopantoate_reductase"/>
</dbReference>
<evidence type="ECO:0000256" key="5">
    <source>
        <dbReference type="ARBA" id="ARBA00032024"/>
    </source>
</evidence>
<evidence type="ECO:0000256" key="3">
    <source>
        <dbReference type="ARBA" id="ARBA00022857"/>
    </source>
</evidence>